<reference evidence="1" key="1">
    <citation type="submission" date="2018-05" db="EMBL/GenBank/DDBJ databases">
        <authorList>
            <person name="Lanie J.A."/>
            <person name="Ng W.-L."/>
            <person name="Kazmierczak K.M."/>
            <person name="Andrzejewski T.M."/>
            <person name="Davidsen T.M."/>
            <person name="Wayne K.J."/>
            <person name="Tettelin H."/>
            <person name="Glass J.I."/>
            <person name="Rusch D."/>
            <person name="Podicherti R."/>
            <person name="Tsui H.-C.T."/>
            <person name="Winkler M.E."/>
        </authorList>
    </citation>
    <scope>NUCLEOTIDE SEQUENCE</scope>
</reference>
<dbReference type="EMBL" id="UINC01084357">
    <property type="protein sequence ID" value="SVC30929.1"/>
    <property type="molecule type" value="Genomic_DNA"/>
</dbReference>
<accession>A0A382L2U0</accession>
<dbReference type="AlphaFoldDB" id="A0A382L2U0"/>
<evidence type="ECO:0000313" key="1">
    <source>
        <dbReference type="EMBL" id="SVC30929.1"/>
    </source>
</evidence>
<feature type="non-terminal residue" evidence="1">
    <location>
        <position position="1"/>
    </location>
</feature>
<proteinExistence type="predicted"/>
<sequence>KIMDTVVSFCVAHGIVDKAPSIGYGDAAKAVDAAVRFDPTFIEKVKQGSAK</sequence>
<organism evidence="1">
    <name type="scientific">marine metagenome</name>
    <dbReference type="NCBI Taxonomy" id="408172"/>
    <lineage>
        <taxon>unclassified sequences</taxon>
        <taxon>metagenomes</taxon>
        <taxon>ecological metagenomes</taxon>
    </lineage>
</organism>
<protein>
    <submittedName>
        <fullName evidence="1">Uncharacterized protein</fullName>
    </submittedName>
</protein>
<name>A0A382L2U0_9ZZZZ</name>
<gene>
    <name evidence="1" type="ORF">METZ01_LOCUS283783</name>
</gene>